<accession>A0A1M4TZ31</accession>
<dbReference type="AlphaFoldDB" id="A0A1M4TZ31"/>
<dbReference type="OrthoDB" id="9803927at2"/>
<gene>
    <name evidence="1" type="ORF">SAMN05443633_101363</name>
</gene>
<dbReference type="STRING" id="1416778.SAMN05443633_101363"/>
<dbReference type="SUPFAM" id="SSF51004">
    <property type="entry name" value="C-terminal (heme d1) domain of cytochrome cd1-nitrite reductase"/>
    <property type="match status" value="1"/>
</dbReference>
<dbReference type="RefSeq" id="WP_143152249.1">
    <property type="nucleotide sequence ID" value="NZ_FQUT01000001.1"/>
</dbReference>
<reference evidence="2" key="1">
    <citation type="submission" date="2016-11" db="EMBL/GenBank/DDBJ databases">
        <authorList>
            <person name="Varghese N."/>
            <person name="Submissions S."/>
        </authorList>
    </citation>
    <scope>NUCLEOTIDE SEQUENCE [LARGE SCALE GENOMIC DNA]</scope>
    <source>
        <strain evidence="2">DSM 27619</strain>
    </source>
</reference>
<proteinExistence type="predicted"/>
<evidence type="ECO:0008006" key="3">
    <source>
        <dbReference type="Google" id="ProtNLM"/>
    </source>
</evidence>
<dbReference type="InterPro" id="IPR015943">
    <property type="entry name" value="WD40/YVTN_repeat-like_dom_sf"/>
</dbReference>
<dbReference type="EMBL" id="FQUT01000001">
    <property type="protein sequence ID" value="SHE49782.1"/>
    <property type="molecule type" value="Genomic_DNA"/>
</dbReference>
<protein>
    <recommendedName>
        <fullName evidence="3">40-residue YVTN family beta-propeller repeat-containing protein</fullName>
    </recommendedName>
</protein>
<keyword evidence="2" id="KW-1185">Reference proteome</keyword>
<evidence type="ECO:0000313" key="1">
    <source>
        <dbReference type="EMBL" id="SHE49782.1"/>
    </source>
</evidence>
<dbReference type="Gene3D" id="2.130.10.10">
    <property type="entry name" value="YVTN repeat-like/Quinoprotein amine dehydrogenase"/>
    <property type="match status" value="1"/>
</dbReference>
<evidence type="ECO:0000313" key="2">
    <source>
        <dbReference type="Proteomes" id="UP000184518"/>
    </source>
</evidence>
<name>A0A1M4TZ31_9FLAO</name>
<dbReference type="InterPro" id="IPR011048">
    <property type="entry name" value="Haem_d1_sf"/>
</dbReference>
<dbReference type="Proteomes" id="UP000184518">
    <property type="component" value="Unassembled WGS sequence"/>
</dbReference>
<organism evidence="1 2">
    <name type="scientific">Chryseobacterium arachidis</name>
    <dbReference type="NCBI Taxonomy" id="1416778"/>
    <lineage>
        <taxon>Bacteria</taxon>
        <taxon>Pseudomonadati</taxon>
        <taxon>Bacteroidota</taxon>
        <taxon>Flavobacteriia</taxon>
        <taxon>Flavobacteriales</taxon>
        <taxon>Weeksellaceae</taxon>
        <taxon>Chryseobacterium group</taxon>
        <taxon>Chryseobacterium</taxon>
    </lineage>
</organism>
<sequence length="76" mass="8445">MRFFTAFLFILISNFTFSQAKYILGLSKTDHKMVVLDYNSLEIISRIPVGEDPHEVVTSDDGSVAYVANTVGGNRS</sequence>